<reference evidence="1" key="1">
    <citation type="submission" date="2022-10" db="EMBL/GenBank/DDBJ databases">
        <authorList>
            <person name="Chen Y."/>
            <person name="Dougan E. K."/>
            <person name="Chan C."/>
            <person name="Rhodes N."/>
            <person name="Thang M."/>
        </authorList>
    </citation>
    <scope>NUCLEOTIDE SEQUENCE</scope>
</reference>
<dbReference type="EMBL" id="CAMXCT030001265">
    <property type="protein sequence ID" value="CAL4775733.1"/>
    <property type="molecule type" value="Genomic_DNA"/>
</dbReference>
<protein>
    <submittedName>
        <fullName evidence="1">Uncharacterized protein</fullName>
    </submittedName>
</protein>
<evidence type="ECO:0000313" key="1">
    <source>
        <dbReference type="EMBL" id="CAI3988421.1"/>
    </source>
</evidence>
<gene>
    <name evidence="1" type="ORF">C1SCF055_LOCUS15595</name>
</gene>
<comment type="caution">
    <text evidence="1">The sequence shown here is derived from an EMBL/GenBank/DDBJ whole genome shotgun (WGS) entry which is preliminary data.</text>
</comment>
<evidence type="ECO:0000313" key="2">
    <source>
        <dbReference type="EMBL" id="CAL1141796.1"/>
    </source>
</evidence>
<accession>A0A9P1CDR5</accession>
<proteinExistence type="predicted"/>
<dbReference type="EMBL" id="CAMXCT020001265">
    <property type="protein sequence ID" value="CAL1141796.1"/>
    <property type="molecule type" value="Genomic_DNA"/>
</dbReference>
<dbReference type="AlphaFoldDB" id="A0A9P1CDR5"/>
<sequence>MHGHRSKRVRSDAETNSHALQAWVRLILRAMMIMCHADQHRVQHHLCIPGSRGVLARQIVEMGELLKTMQLVSNSYGVVAGEFNSSPRAEGNVIQQDGTNNSKINAYDTTRETIPSTDRRRANMWEIPKDLDINNEAPRKSWKSLLSCSTFSLFMEFHDEASCLAARDCWSLIPASVGSSRRSLPQSLQFHFALKSVGTFLGGSLVRT</sequence>
<reference evidence="2" key="2">
    <citation type="submission" date="2024-04" db="EMBL/GenBank/DDBJ databases">
        <authorList>
            <person name="Chen Y."/>
            <person name="Shah S."/>
            <person name="Dougan E. K."/>
            <person name="Thang M."/>
            <person name="Chan C."/>
        </authorList>
    </citation>
    <scope>NUCLEOTIDE SEQUENCE [LARGE SCALE GENOMIC DNA]</scope>
</reference>
<dbReference type="Proteomes" id="UP001152797">
    <property type="component" value="Unassembled WGS sequence"/>
</dbReference>
<organism evidence="1">
    <name type="scientific">Cladocopium goreaui</name>
    <dbReference type="NCBI Taxonomy" id="2562237"/>
    <lineage>
        <taxon>Eukaryota</taxon>
        <taxon>Sar</taxon>
        <taxon>Alveolata</taxon>
        <taxon>Dinophyceae</taxon>
        <taxon>Suessiales</taxon>
        <taxon>Symbiodiniaceae</taxon>
        <taxon>Cladocopium</taxon>
    </lineage>
</organism>
<name>A0A9P1CDR5_9DINO</name>
<evidence type="ECO:0000313" key="3">
    <source>
        <dbReference type="Proteomes" id="UP001152797"/>
    </source>
</evidence>
<dbReference type="EMBL" id="CAMXCT010001265">
    <property type="protein sequence ID" value="CAI3988421.1"/>
    <property type="molecule type" value="Genomic_DNA"/>
</dbReference>
<keyword evidence="3" id="KW-1185">Reference proteome</keyword>